<keyword evidence="10" id="KW-0408">Iron</keyword>
<dbReference type="InterPro" id="IPR051174">
    <property type="entry name" value="Cytochrome_c-type_ET"/>
</dbReference>
<sequence length="428" mass="48110">MGVEIMNKEDEIIEGKAKRGSVIKRLWKRFKTTDWKDPLNRWKLLFFLVLTFIGLAGGSYGAIAATSTNTFCASCHEMSPEAVTHKVTSHSQVNCVDCHIKPGIDNKIKSKIGAMKELYHHVTRTVPNPIYAHKKVEDVVCVKCHSFNRMVTATGDLIVNHEGHIEAEIPCLTCHSGVAHAKVVERGLNTHDAYDHWIEENADILVKTAYTSPNMGTCIDCHDKVNQGLKPWEDISYVMSSPPSSIEEGHKVDDKSYTSNLILQGLGKQHGDVELSMDCLTCHLEVATPLNHQKHGWNENHGSYALTDLNNCLTCHEEAKWIKRVAATSIDEILNPGSKPNLEFYVPDIFVVKSESRNSIFCFTCHTERPPGHGDDEEWLTGHADFAETKQQKRECYVCHDYEKNESQTAATDVYCMFCHRTGLKDAK</sequence>
<dbReference type="Pfam" id="PF03264">
    <property type="entry name" value="Cytochrom_NNT"/>
    <property type="match status" value="1"/>
</dbReference>
<evidence type="ECO:0000256" key="7">
    <source>
        <dbReference type="ARBA" id="ARBA00022723"/>
    </source>
</evidence>
<evidence type="ECO:0000259" key="13">
    <source>
        <dbReference type="Pfam" id="PF03264"/>
    </source>
</evidence>
<evidence type="ECO:0000256" key="3">
    <source>
        <dbReference type="ARBA" id="ARBA00022448"/>
    </source>
</evidence>
<dbReference type="PANTHER" id="PTHR30333">
    <property type="entry name" value="CYTOCHROME C-TYPE PROTEIN"/>
    <property type="match status" value="1"/>
</dbReference>
<dbReference type="OrthoDB" id="9791652at2"/>
<keyword evidence="9 12" id="KW-1133">Transmembrane helix</keyword>
<feature type="domain" description="NapC/NirT cytochrome c N-terminal" evidence="13">
    <location>
        <begin position="44"/>
        <end position="182"/>
    </location>
</feature>
<dbReference type="SUPFAM" id="SSF48695">
    <property type="entry name" value="Multiheme cytochromes"/>
    <property type="match status" value="2"/>
</dbReference>
<dbReference type="GO" id="GO:0005886">
    <property type="term" value="C:plasma membrane"/>
    <property type="evidence" value="ECO:0007669"/>
    <property type="project" value="UniProtKB-SubCell"/>
</dbReference>
<evidence type="ECO:0000256" key="2">
    <source>
        <dbReference type="ARBA" id="ARBA00007395"/>
    </source>
</evidence>
<comment type="similarity">
    <text evidence="2">Belongs to the NapC/NirT/NrfH family.</text>
</comment>
<evidence type="ECO:0000313" key="14">
    <source>
        <dbReference type="EMBL" id="OIJ15060.1"/>
    </source>
</evidence>
<keyword evidence="8" id="KW-0249">Electron transport</keyword>
<dbReference type="Gene3D" id="1.10.3820.10">
    <property type="entry name" value="Di-heme elbow motif domain"/>
    <property type="match status" value="1"/>
</dbReference>
<feature type="transmembrane region" description="Helical" evidence="12">
    <location>
        <begin position="44"/>
        <end position="65"/>
    </location>
</feature>
<comment type="caution">
    <text evidence="14">The sequence shown here is derived from an EMBL/GenBank/DDBJ whole genome shotgun (WGS) entry which is preliminary data.</text>
</comment>
<evidence type="ECO:0000256" key="12">
    <source>
        <dbReference type="SAM" id="Phobius"/>
    </source>
</evidence>
<organism evidence="14">
    <name type="scientific">Anaerobacillus isosaccharinicus</name>
    <dbReference type="NCBI Taxonomy" id="1532552"/>
    <lineage>
        <taxon>Bacteria</taxon>
        <taxon>Bacillati</taxon>
        <taxon>Bacillota</taxon>
        <taxon>Bacilli</taxon>
        <taxon>Bacillales</taxon>
        <taxon>Bacillaceae</taxon>
        <taxon>Anaerobacillus</taxon>
    </lineage>
</organism>
<evidence type="ECO:0000256" key="9">
    <source>
        <dbReference type="ARBA" id="ARBA00022989"/>
    </source>
</evidence>
<keyword evidence="5" id="KW-0349">Heme</keyword>
<dbReference type="AlphaFoldDB" id="A0A1S2LS73"/>
<gene>
    <name evidence="14" type="ORF">AWH56_12660</name>
</gene>
<evidence type="ECO:0000256" key="8">
    <source>
        <dbReference type="ARBA" id="ARBA00022982"/>
    </source>
</evidence>
<comment type="subcellular location">
    <subcellularLocation>
        <location evidence="1">Cell membrane</location>
    </subcellularLocation>
</comment>
<keyword evidence="3" id="KW-0813">Transport</keyword>
<accession>A0A1S2LS73</accession>
<dbReference type="InterPro" id="IPR038266">
    <property type="entry name" value="NapC/NirT_cytc_sf"/>
</dbReference>
<reference evidence="14" key="1">
    <citation type="submission" date="2016-10" db="EMBL/GenBank/DDBJ databases">
        <title>Draft genome sequences of four alkaliphilic bacteria belonging to the Anaerobacillus genus.</title>
        <authorList>
            <person name="Bassil N.M."/>
            <person name="Lloyd J.R."/>
        </authorList>
    </citation>
    <scope>NUCLEOTIDE SEQUENCE [LARGE SCALE GENOMIC DNA]</scope>
    <source>
        <strain evidence="14">NB2006</strain>
    </source>
</reference>
<evidence type="ECO:0000256" key="5">
    <source>
        <dbReference type="ARBA" id="ARBA00022617"/>
    </source>
</evidence>
<name>A0A1S2LS73_9BACI</name>
<dbReference type="GO" id="GO:0009055">
    <property type="term" value="F:electron transfer activity"/>
    <property type="evidence" value="ECO:0007669"/>
    <property type="project" value="TreeGrafter"/>
</dbReference>
<dbReference type="PANTHER" id="PTHR30333:SF1">
    <property type="entry name" value="CYTOCHROME C-TYPE PROTEIN NAPC"/>
    <property type="match status" value="1"/>
</dbReference>
<dbReference type="GO" id="GO:0046872">
    <property type="term" value="F:metal ion binding"/>
    <property type="evidence" value="ECO:0007669"/>
    <property type="project" value="UniProtKB-KW"/>
</dbReference>
<keyword evidence="6 12" id="KW-0812">Transmembrane</keyword>
<evidence type="ECO:0000256" key="1">
    <source>
        <dbReference type="ARBA" id="ARBA00004236"/>
    </source>
</evidence>
<dbReference type="InterPro" id="IPR005126">
    <property type="entry name" value="NapC/NirT_cyt_c_N"/>
</dbReference>
<evidence type="ECO:0000256" key="6">
    <source>
        <dbReference type="ARBA" id="ARBA00022692"/>
    </source>
</evidence>
<dbReference type="KEGG" id="aia:AWH56_000695"/>
<evidence type="ECO:0000256" key="10">
    <source>
        <dbReference type="ARBA" id="ARBA00023004"/>
    </source>
</evidence>
<dbReference type="GO" id="GO:0009061">
    <property type="term" value="P:anaerobic respiration"/>
    <property type="evidence" value="ECO:0007669"/>
    <property type="project" value="TreeGrafter"/>
</dbReference>
<evidence type="ECO:0000256" key="4">
    <source>
        <dbReference type="ARBA" id="ARBA00022475"/>
    </source>
</evidence>
<keyword evidence="11 12" id="KW-0472">Membrane</keyword>
<dbReference type="EMBL" id="LQXD01000109">
    <property type="protein sequence ID" value="OIJ15060.1"/>
    <property type="molecule type" value="Genomic_DNA"/>
</dbReference>
<evidence type="ECO:0000256" key="11">
    <source>
        <dbReference type="ARBA" id="ARBA00023136"/>
    </source>
</evidence>
<dbReference type="InterPro" id="IPR036280">
    <property type="entry name" value="Multihaem_cyt_sf"/>
</dbReference>
<protein>
    <recommendedName>
        <fullName evidence="13">NapC/NirT cytochrome c N-terminal domain-containing protein</fullName>
    </recommendedName>
</protein>
<keyword evidence="4" id="KW-1003">Cell membrane</keyword>
<proteinExistence type="inferred from homology"/>
<keyword evidence="7" id="KW-0479">Metal-binding</keyword>